<gene>
    <name evidence="1" type="ORF">LEP1GSC179_0156</name>
</gene>
<evidence type="ECO:0000313" key="1">
    <source>
        <dbReference type="EMBL" id="EKO33130.1"/>
    </source>
</evidence>
<name>A0A0E2BDW8_9LEPT</name>
<reference evidence="1" key="1">
    <citation type="submission" date="2012-10" db="EMBL/GenBank/DDBJ databases">
        <authorList>
            <person name="Harkins D.M."/>
            <person name="Durkin A.S."/>
            <person name="Brinkac L.M."/>
            <person name="Haft D.H."/>
            <person name="Selengut J.D."/>
            <person name="Sanka R."/>
            <person name="DePew J."/>
            <person name="Purushe J."/>
            <person name="Matthias M.A."/>
            <person name="Vinetz J.M."/>
            <person name="Sutton G.G."/>
            <person name="Nierman W.C."/>
            <person name="Fouts D.E."/>
        </authorList>
    </citation>
    <scope>NUCLEOTIDE SEQUENCE [LARGE SCALE GENOMIC DNA]</scope>
    <source>
        <strain evidence="1">MOR084</strain>
    </source>
</reference>
<dbReference type="Proteomes" id="UP000006329">
    <property type="component" value="Unassembled WGS sequence"/>
</dbReference>
<accession>A0A0E2BDW8</accession>
<organism evidence="1 2">
    <name type="scientific">Leptospira santarosai str. MOR084</name>
    <dbReference type="NCBI Taxonomy" id="1049984"/>
    <lineage>
        <taxon>Bacteria</taxon>
        <taxon>Pseudomonadati</taxon>
        <taxon>Spirochaetota</taxon>
        <taxon>Spirochaetia</taxon>
        <taxon>Leptospirales</taxon>
        <taxon>Leptospiraceae</taxon>
        <taxon>Leptospira</taxon>
    </lineage>
</organism>
<dbReference type="EMBL" id="AHON02000058">
    <property type="protein sequence ID" value="EKO33130.1"/>
    <property type="molecule type" value="Genomic_DNA"/>
</dbReference>
<keyword evidence="2" id="KW-1185">Reference proteome</keyword>
<dbReference type="AlphaFoldDB" id="A0A0E2BDW8"/>
<protein>
    <submittedName>
        <fullName evidence="1">Uncharacterized protein</fullName>
    </submittedName>
</protein>
<evidence type="ECO:0000313" key="2">
    <source>
        <dbReference type="Proteomes" id="UP000006329"/>
    </source>
</evidence>
<sequence>MALPEQEFTFAKANTEKLQKVIAELKSLRQDVPSPVSNKINEGLSRLESGLHILLDSTYKG</sequence>
<comment type="caution">
    <text evidence="1">The sequence shown here is derived from an EMBL/GenBank/DDBJ whole genome shotgun (WGS) entry which is preliminary data.</text>
</comment>
<proteinExistence type="predicted"/>